<accession>A0A323UNX1</accession>
<protein>
    <submittedName>
        <fullName evidence="3">Uncharacterized protein</fullName>
    </submittedName>
</protein>
<dbReference type="OrthoDB" id="8130162at2"/>
<comment type="caution">
    <text evidence="3">The sequence shown here is derived from an EMBL/GenBank/DDBJ whole genome shotgun (WGS) entry which is preliminary data.</text>
</comment>
<gene>
    <name evidence="3" type="ORF">DNX69_00060</name>
</gene>
<evidence type="ECO:0000256" key="1">
    <source>
        <dbReference type="SAM" id="MobiDB-lite"/>
    </source>
</evidence>
<organism evidence="3 4">
    <name type="scientific">Rhodopseudomonas palustris</name>
    <dbReference type="NCBI Taxonomy" id="1076"/>
    <lineage>
        <taxon>Bacteria</taxon>
        <taxon>Pseudomonadati</taxon>
        <taxon>Pseudomonadota</taxon>
        <taxon>Alphaproteobacteria</taxon>
        <taxon>Hyphomicrobiales</taxon>
        <taxon>Nitrobacteraceae</taxon>
        <taxon>Rhodopseudomonas</taxon>
    </lineage>
</organism>
<evidence type="ECO:0000313" key="3">
    <source>
        <dbReference type="EMBL" id="PZA14051.1"/>
    </source>
</evidence>
<sequence length="167" mass="18066">MRNMISGLVAAVAVLTVSAAPAMACGAGLFGGGCGTCGPVVSPCGNGYATFETGYGYGYGTAAFERLPDPTRYYYVNQGPAYTGPGRFAPRPYYDERAVSVYRTGTAYTGGAYAHAMTHQVIGEPSWGPVMVRYHGRHHARSWAHRHPHAGWHRGHRPHGPMHRPRF</sequence>
<dbReference type="AlphaFoldDB" id="A0A323UNX1"/>
<name>A0A323UNX1_RHOPL</name>
<evidence type="ECO:0000256" key="2">
    <source>
        <dbReference type="SAM" id="SignalP"/>
    </source>
</evidence>
<feature type="region of interest" description="Disordered" evidence="1">
    <location>
        <begin position="148"/>
        <end position="167"/>
    </location>
</feature>
<dbReference type="RefSeq" id="WP_110784113.1">
    <property type="nucleotide sequence ID" value="NZ_QKQS01000001.1"/>
</dbReference>
<reference evidence="3 4" key="1">
    <citation type="submission" date="2018-06" db="EMBL/GenBank/DDBJ databases">
        <title>Draft Whole-Genome Sequence of the purple photosynthetic bacterium Rhodospeudomonas palustris XCP.</title>
        <authorList>
            <person name="Rayyan A."/>
            <person name="Meyer T.E."/>
            <person name="Kyndt J.A."/>
        </authorList>
    </citation>
    <scope>NUCLEOTIDE SEQUENCE [LARGE SCALE GENOMIC DNA]</scope>
    <source>
        <strain evidence="3 4">XCP</strain>
    </source>
</reference>
<dbReference type="EMBL" id="QKQS01000001">
    <property type="protein sequence ID" value="PZA14051.1"/>
    <property type="molecule type" value="Genomic_DNA"/>
</dbReference>
<dbReference type="PROSITE" id="PS51257">
    <property type="entry name" value="PROKAR_LIPOPROTEIN"/>
    <property type="match status" value="1"/>
</dbReference>
<keyword evidence="2" id="KW-0732">Signal</keyword>
<feature type="signal peptide" evidence="2">
    <location>
        <begin position="1"/>
        <end position="24"/>
    </location>
</feature>
<feature type="chain" id="PRO_5016383330" evidence="2">
    <location>
        <begin position="25"/>
        <end position="167"/>
    </location>
</feature>
<proteinExistence type="predicted"/>
<dbReference type="Proteomes" id="UP000248134">
    <property type="component" value="Unassembled WGS sequence"/>
</dbReference>
<evidence type="ECO:0000313" key="4">
    <source>
        <dbReference type="Proteomes" id="UP000248134"/>
    </source>
</evidence>